<name>A0A2U3R775_ORITS</name>
<protein>
    <submittedName>
        <fullName evidence="2">Citrate synthase</fullName>
    </submittedName>
</protein>
<dbReference type="PANTHER" id="PTHR42871">
    <property type="entry name" value="CITRATE SYNTHASE"/>
    <property type="match status" value="1"/>
</dbReference>
<dbReference type="InterPro" id="IPR036969">
    <property type="entry name" value="Citrate_synthase_sf"/>
</dbReference>
<accession>A0A2U3R775</accession>
<reference evidence="3" key="1">
    <citation type="submission" date="2018-03" db="EMBL/GenBank/DDBJ databases">
        <authorList>
            <person name="Batty M. E."/>
            <person name="Batty M E."/>
        </authorList>
    </citation>
    <scope>NUCLEOTIDE SEQUENCE [LARGE SCALE GENOMIC DNA]</scope>
</reference>
<dbReference type="Pfam" id="PF00285">
    <property type="entry name" value="Citrate_synt"/>
    <property type="match status" value="1"/>
</dbReference>
<gene>
    <name evidence="2" type="primary">gltA</name>
    <name evidence="2" type="ORF">UT176_01453</name>
</gene>
<dbReference type="PANTHER" id="PTHR42871:SF1">
    <property type="entry name" value="CITRATE SYNTHASE"/>
    <property type="match status" value="1"/>
</dbReference>
<evidence type="ECO:0000313" key="2">
    <source>
        <dbReference type="EMBL" id="SPR09008.1"/>
    </source>
</evidence>
<organism evidence="2 3">
    <name type="scientific">Orientia tsutsugamushi</name>
    <name type="common">Rickettsia tsutsugamushi</name>
    <dbReference type="NCBI Taxonomy" id="784"/>
    <lineage>
        <taxon>Bacteria</taxon>
        <taxon>Pseudomonadati</taxon>
        <taxon>Pseudomonadota</taxon>
        <taxon>Alphaproteobacteria</taxon>
        <taxon>Rickettsiales</taxon>
        <taxon>Rickettsiaceae</taxon>
        <taxon>Rickettsieae</taxon>
        <taxon>Orientia</taxon>
    </lineage>
</organism>
<sequence>MTDKNYAELKVGNQIILLPIKKSTMGMNVIDITKLYTESNYCTYDSGFVSTALCKSSITYIDGNQGILMHRRYDIRDLATSCSFLEVCYLLLNGSLPTQKQNENFAKEVSDHTILTEQLCNLLITSI</sequence>
<dbReference type="InterPro" id="IPR016142">
    <property type="entry name" value="Citrate_synth-like_lrg_a-sub"/>
</dbReference>
<dbReference type="SUPFAM" id="SSF48256">
    <property type="entry name" value="Citrate synthase"/>
    <property type="match status" value="1"/>
</dbReference>
<comment type="pathway">
    <text evidence="1">Carbohydrate metabolism; tricarboxylic acid cycle; isocitrate from oxaloacetate: step 1/2.</text>
</comment>
<dbReference type="RefSeq" id="WP_045918791.1">
    <property type="nucleotide sequence ID" value="NZ_LS398547.1"/>
</dbReference>
<dbReference type="InterPro" id="IPR002020">
    <property type="entry name" value="Citrate_synthase"/>
</dbReference>
<proteinExistence type="predicted"/>
<dbReference type="EMBL" id="LS398547">
    <property type="protein sequence ID" value="SPR09008.1"/>
    <property type="molecule type" value="Genomic_DNA"/>
</dbReference>
<dbReference type="GO" id="GO:0046912">
    <property type="term" value="F:acyltransferase activity, acyl groups converted into alkyl on transfer"/>
    <property type="evidence" value="ECO:0007669"/>
    <property type="project" value="InterPro"/>
</dbReference>
<evidence type="ECO:0000256" key="1">
    <source>
        <dbReference type="ARBA" id="ARBA00004751"/>
    </source>
</evidence>
<dbReference type="Gene3D" id="1.10.580.10">
    <property type="entry name" value="Citrate Synthase, domain 1"/>
    <property type="match status" value="1"/>
</dbReference>
<dbReference type="Proteomes" id="UP000244960">
    <property type="component" value="Chromosome I"/>
</dbReference>
<dbReference type="Gene3D" id="2.20.28.60">
    <property type="match status" value="1"/>
</dbReference>
<evidence type="ECO:0000313" key="3">
    <source>
        <dbReference type="Proteomes" id="UP000244960"/>
    </source>
</evidence>
<dbReference type="AlphaFoldDB" id="A0A2U3R775"/>